<dbReference type="Gene3D" id="3.90.79.10">
    <property type="entry name" value="Nucleoside Triphosphate Pyrophosphohydrolase"/>
    <property type="match status" value="1"/>
</dbReference>
<dbReference type="InterPro" id="IPR000086">
    <property type="entry name" value="NUDIX_hydrolase_dom"/>
</dbReference>
<evidence type="ECO:0000259" key="3">
    <source>
        <dbReference type="PROSITE" id="PS51462"/>
    </source>
</evidence>
<organism evidence="4">
    <name type="scientific">Eiseniibacteriota bacterium</name>
    <dbReference type="NCBI Taxonomy" id="2212470"/>
    <lineage>
        <taxon>Bacteria</taxon>
        <taxon>Candidatus Eiseniibacteriota</taxon>
    </lineage>
</organism>
<dbReference type="GO" id="GO:0016787">
    <property type="term" value="F:hydrolase activity"/>
    <property type="evidence" value="ECO:0007669"/>
    <property type="project" value="UniProtKB-KW"/>
</dbReference>
<dbReference type="InterPro" id="IPR015797">
    <property type="entry name" value="NUDIX_hydrolase-like_dom_sf"/>
</dbReference>
<gene>
    <name evidence="4" type="ORF">ENR23_00180</name>
</gene>
<accession>A0A832I217</accession>
<proteinExistence type="predicted"/>
<dbReference type="AlphaFoldDB" id="A0A832I217"/>
<evidence type="ECO:0000256" key="2">
    <source>
        <dbReference type="SAM" id="MobiDB-lite"/>
    </source>
</evidence>
<dbReference type="EMBL" id="DSQF01000001">
    <property type="protein sequence ID" value="HGZ41845.1"/>
    <property type="molecule type" value="Genomic_DNA"/>
</dbReference>
<reference evidence="4" key="1">
    <citation type="journal article" date="2020" name="mSystems">
        <title>Genome- and Community-Level Interaction Insights into Carbon Utilization and Element Cycling Functions of Hydrothermarchaeota in Hydrothermal Sediment.</title>
        <authorList>
            <person name="Zhou Z."/>
            <person name="Liu Y."/>
            <person name="Xu W."/>
            <person name="Pan J."/>
            <person name="Luo Z.H."/>
            <person name="Li M."/>
        </authorList>
    </citation>
    <scope>NUCLEOTIDE SEQUENCE [LARGE SCALE GENOMIC DNA]</scope>
    <source>
        <strain evidence="4">SpSt-381</strain>
    </source>
</reference>
<feature type="domain" description="Nudix hydrolase" evidence="3">
    <location>
        <begin position="4"/>
        <end position="138"/>
    </location>
</feature>
<dbReference type="InterPro" id="IPR020084">
    <property type="entry name" value="NUDIX_hydrolase_CS"/>
</dbReference>
<dbReference type="PROSITE" id="PS00893">
    <property type="entry name" value="NUDIX_BOX"/>
    <property type="match status" value="1"/>
</dbReference>
<comment type="caution">
    <text evidence="4">The sequence shown here is derived from an EMBL/GenBank/DDBJ whole genome shotgun (WGS) entry which is preliminary data.</text>
</comment>
<evidence type="ECO:0000313" key="4">
    <source>
        <dbReference type="EMBL" id="HGZ41845.1"/>
    </source>
</evidence>
<evidence type="ECO:0000256" key="1">
    <source>
        <dbReference type="ARBA" id="ARBA00022801"/>
    </source>
</evidence>
<feature type="region of interest" description="Disordered" evidence="2">
    <location>
        <begin position="153"/>
        <end position="187"/>
    </location>
</feature>
<dbReference type="Pfam" id="PF00293">
    <property type="entry name" value="NUDIX"/>
    <property type="match status" value="1"/>
</dbReference>
<dbReference type="PANTHER" id="PTHR43736">
    <property type="entry name" value="ADP-RIBOSE PYROPHOSPHATASE"/>
    <property type="match status" value="1"/>
</dbReference>
<keyword evidence="1" id="KW-0378">Hydrolase</keyword>
<name>A0A832I217_UNCEI</name>
<dbReference type="PROSITE" id="PS51462">
    <property type="entry name" value="NUDIX"/>
    <property type="match status" value="1"/>
</dbReference>
<protein>
    <submittedName>
        <fullName evidence="4">NUDIX domain-containing protein</fullName>
    </submittedName>
</protein>
<sequence length="187" mass="20948">MRVPRVTHVEAYVFRRRGRRVEFLCLRRSPGRRLAGVWQPVTGKIERGERALEAAAREVREETGLDGLRWWALETVSLYFDAAAGAVVALPLFAAEAPQEARVARSREHDAHAWLSARAAGARFLWEAQRRGLEAVRREVLARPRLAAALEVTPRAADGRARGRPRGAPRAGARTPPRPLTRRATLR</sequence>
<dbReference type="PANTHER" id="PTHR43736:SF1">
    <property type="entry name" value="DIHYDRONEOPTERIN TRIPHOSPHATE DIPHOSPHATASE"/>
    <property type="match status" value="1"/>
</dbReference>
<dbReference type="SUPFAM" id="SSF55811">
    <property type="entry name" value="Nudix"/>
    <property type="match status" value="1"/>
</dbReference>